<dbReference type="AlphaFoldDB" id="A0A7J9IN01"/>
<keyword evidence="3" id="KW-1185">Reference proteome</keyword>
<dbReference type="PANTHER" id="PTHR46033:SF8">
    <property type="entry name" value="PROTEIN MAINTENANCE OF MERISTEMS-LIKE"/>
    <property type="match status" value="1"/>
</dbReference>
<protein>
    <recommendedName>
        <fullName evidence="1">Aminotransferase-like plant mobile domain-containing protein</fullName>
    </recommendedName>
</protein>
<dbReference type="Proteomes" id="UP000593575">
    <property type="component" value="Unassembled WGS sequence"/>
</dbReference>
<evidence type="ECO:0000313" key="2">
    <source>
        <dbReference type="EMBL" id="MBA0823507.1"/>
    </source>
</evidence>
<gene>
    <name evidence="2" type="ORF">Goarm_020234</name>
</gene>
<accession>A0A7J9IN01</accession>
<dbReference type="Pfam" id="PF10536">
    <property type="entry name" value="PMD"/>
    <property type="match status" value="1"/>
</dbReference>
<evidence type="ECO:0000259" key="1">
    <source>
        <dbReference type="Pfam" id="PF10536"/>
    </source>
</evidence>
<dbReference type="InterPro" id="IPR019557">
    <property type="entry name" value="AminoTfrase-like_pln_mobile"/>
</dbReference>
<organism evidence="2 3">
    <name type="scientific">Gossypium armourianum</name>
    <dbReference type="NCBI Taxonomy" id="34283"/>
    <lineage>
        <taxon>Eukaryota</taxon>
        <taxon>Viridiplantae</taxon>
        <taxon>Streptophyta</taxon>
        <taxon>Embryophyta</taxon>
        <taxon>Tracheophyta</taxon>
        <taxon>Spermatophyta</taxon>
        <taxon>Magnoliopsida</taxon>
        <taxon>eudicotyledons</taxon>
        <taxon>Gunneridae</taxon>
        <taxon>Pentapetalae</taxon>
        <taxon>rosids</taxon>
        <taxon>malvids</taxon>
        <taxon>Malvales</taxon>
        <taxon>Malvaceae</taxon>
        <taxon>Malvoideae</taxon>
        <taxon>Gossypium</taxon>
    </lineage>
</organism>
<dbReference type="EMBL" id="JABFAE010000002">
    <property type="protein sequence ID" value="MBA0823507.1"/>
    <property type="molecule type" value="Genomic_DNA"/>
</dbReference>
<evidence type="ECO:0000313" key="3">
    <source>
        <dbReference type="Proteomes" id="UP000593575"/>
    </source>
</evidence>
<comment type="caution">
    <text evidence="2">The sequence shown here is derived from an EMBL/GenBank/DDBJ whole genome shotgun (WGS) entry which is preliminary data.</text>
</comment>
<dbReference type="InterPro" id="IPR044824">
    <property type="entry name" value="MAIN-like"/>
</dbReference>
<dbReference type="PANTHER" id="PTHR46033">
    <property type="entry name" value="PROTEIN MAIN-LIKE 2"/>
    <property type="match status" value="1"/>
</dbReference>
<name>A0A7J9IN01_9ROSI</name>
<feature type="domain" description="Aminotransferase-like plant mobile" evidence="1">
    <location>
        <begin position="2"/>
        <end position="86"/>
    </location>
</feature>
<feature type="non-terminal residue" evidence="2">
    <location>
        <position position="210"/>
    </location>
</feature>
<sequence>GYKLDPTLINALVERWRPETHPFHLTCDECTITFENITLQLSLAMDGPFVTGAVIIPGKEDLCETFLGKILKFCTHKVATTSGRLQRMWSTELGISCVGHVVPGVSWAWWRLPFLRPRVDTPYTFSLVTRWNHGPRYVGLPEQLKDIRLLLDQRSKFEDVKVFLVVYTTMEMHESDRVMLQFKWRQNISLPLQDIKTLHKLDLWGKTNEN</sequence>
<proteinExistence type="predicted"/>
<reference evidence="2 3" key="1">
    <citation type="journal article" date="2019" name="Genome Biol. Evol.">
        <title>Insights into the evolution of the New World diploid cottons (Gossypium, subgenus Houzingenia) based on genome sequencing.</title>
        <authorList>
            <person name="Grover C.E."/>
            <person name="Arick M.A. 2nd"/>
            <person name="Thrash A."/>
            <person name="Conover J.L."/>
            <person name="Sanders W.S."/>
            <person name="Peterson D.G."/>
            <person name="Frelichowski J.E."/>
            <person name="Scheffler J.A."/>
            <person name="Scheffler B.E."/>
            <person name="Wendel J.F."/>
        </authorList>
    </citation>
    <scope>NUCLEOTIDE SEQUENCE [LARGE SCALE GENOMIC DNA]</scope>
    <source>
        <strain evidence="2">6</strain>
        <tissue evidence="2">Leaf</tissue>
    </source>
</reference>
<dbReference type="GO" id="GO:0010073">
    <property type="term" value="P:meristem maintenance"/>
    <property type="evidence" value="ECO:0007669"/>
    <property type="project" value="InterPro"/>
</dbReference>